<organism evidence="1 2">
    <name type="scientific">Puccinia graminis f. sp. tritici</name>
    <dbReference type="NCBI Taxonomy" id="56615"/>
    <lineage>
        <taxon>Eukaryota</taxon>
        <taxon>Fungi</taxon>
        <taxon>Dikarya</taxon>
        <taxon>Basidiomycota</taxon>
        <taxon>Pucciniomycotina</taxon>
        <taxon>Pucciniomycetes</taxon>
        <taxon>Pucciniales</taxon>
        <taxon>Pucciniaceae</taxon>
        <taxon>Puccinia</taxon>
    </lineage>
</organism>
<accession>A0A5B0N8K8</accession>
<dbReference type="EMBL" id="VDEP01000419">
    <property type="protein sequence ID" value="KAA1085082.1"/>
    <property type="molecule type" value="Genomic_DNA"/>
</dbReference>
<comment type="caution">
    <text evidence="1">The sequence shown here is derived from an EMBL/GenBank/DDBJ whole genome shotgun (WGS) entry which is preliminary data.</text>
</comment>
<sequence>MSFPLSASSSSTLHSLCRGVHIRLALYTKLLYKDVGVPSPLDIFRRSQFLPSPKIADTECPDEITPIRVLGKDLRRFAGVYLSTLGVSLTGIEIS</sequence>
<name>A0A5B0N8K8_PUCGR</name>
<evidence type="ECO:0000313" key="2">
    <source>
        <dbReference type="Proteomes" id="UP000325313"/>
    </source>
</evidence>
<reference evidence="1 2" key="1">
    <citation type="submission" date="2019-05" db="EMBL/GenBank/DDBJ databases">
        <title>Emergence of the Ug99 lineage of the wheat stem rust pathogen through somatic hybridization.</title>
        <authorList>
            <person name="Li F."/>
            <person name="Upadhyaya N.M."/>
            <person name="Sperschneider J."/>
            <person name="Matny O."/>
            <person name="Nguyen-Phuc H."/>
            <person name="Mago R."/>
            <person name="Raley C."/>
            <person name="Miller M.E."/>
            <person name="Silverstein K.A.T."/>
            <person name="Henningsen E."/>
            <person name="Hirsch C.D."/>
            <person name="Visser B."/>
            <person name="Pretorius Z.A."/>
            <person name="Steffenson B.J."/>
            <person name="Schwessinger B."/>
            <person name="Dodds P.N."/>
            <person name="Figueroa M."/>
        </authorList>
    </citation>
    <scope>NUCLEOTIDE SEQUENCE [LARGE SCALE GENOMIC DNA]</scope>
    <source>
        <strain evidence="1 2">Ug99</strain>
    </source>
</reference>
<gene>
    <name evidence="1" type="ORF">PGTUg99_007931</name>
</gene>
<evidence type="ECO:0000313" key="1">
    <source>
        <dbReference type="EMBL" id="KAA1085082.1"/>
    </source>
</evidence>
<dbReference type="AlphaFoldDB" id="A0A5B0N8K8"/>
<dbReference type="Proteomes" id="UP000325313">
    <property type="component" value="Unassembled WGS sequence"/>
</dbReference>
<proteinExistence type="predicted"/>
<protein>
    <submittedName>
        <fullName evidence="1">Uncharacterized protein</fullName>
    </submittedName>
</protein>